<dbReference type="InterPro" id="IPR000120">
    <property type="entry name" value="Amidase"/>
</dbReference>
<dbReference type="InterPro" id="IPR023631">
    <property type="entry name" value="Amidase_dom"/>
</dbReference>
<dbReference type="PANTHER" id="PTHR11895">
    <property type="entry name" value="TRANSAMIDASE"/>
    <property type="match status" value="1"/>
</dbReference>
<dbReference type="InterPro" id="IPR036928">
    <property type="entry name" value="AS_sf"/>
</dbReference>
<reference evidence="3" key="1">
    <citation type="journal article" date="2019" name="Int. J. Syst. Evol. Microbiol.">
        <title>The Global Catalogue of Microorganisms (GCM) 10K type strain sequencing project: providing services to taxonomists for standard genome sequencing and annotation.</title>
        <authorList>
            <consortium name="The Broad Institute Genomics Platform"/>
            <consortium name="The Broad Institute Genome Sequencing Center for Infectious Disease"/>
            <person name="Wu L."/>
            <person name="Ma J."/>
        </authorList>
    </citation>
    <scope>NUCLEOTIDE SEQUENCE [LARGE SCALE GENOMIC DNA]</scope>
    <source>
        <strain evidence="3">CCM 8875</strain>
    </source>
</reference>
<sequence length="460" mass="46359">MSGAAVTTPAAAIAEAVNAGRSSARDVARAALNRVAHGNRAVNAFAHLDADLTLAEADGVDARLAAGARLPLAGVPVVIKDNIWVAGRPVTQGSRLFAGFRPPQDAEAVARLRAAGAVVLGIGTCSEFACKGVTNTPLHGITRNPCDPALTPGGSSGGPAAAIAAGFAPLALGTDSGGSGRRPAAHTGTVGLKPTQDAIPYGPGYAEPCWNISVLAPMAGCVADVALMYQVLSGAPPVPVPDRPLRIALAPSMGLSVPMDDAAHDAVAAAARILRSDGHHVVEASPGWPAGFDQSAPMALQWAGLAALYGERWQADPGLFDPDLGVQIEKGLTLSGVDVARALDAAALIRTCLRGFVAGYDLILGATTPCPAWPVGQLGPDRIGGAPAGPRDHAAFTAQYNHAGLPALSLPCGRTAAGLPMGIQLGAGPGCDALLLAAAARFERRFAEAGPTPLRQTSSK</sequence>
<dbReference type="RefSeq" id="WP_131576079.1">
    <property type="nucleotide sequence ID" value="NZ_CBCSAJ010000047.1"/>
</dbReference>
<dbReference type="Gene3D" id="3.90.1300.10">
    <property type="entry name" value="Amidase signature (AS) domain"/>
    <property type="match status" value="1"/>
</dbReference>
<feature type="domain" description="Amidase" evidence="1">
    <location>
        <begin position="27"/>
        <end position="436"/>
    </location>
</feature>
<gene>
    <name evidence="2" type="ORF">ACFQ5P_13360</name>
</gene>
<proteinExistence type="predicted"/>
<dbReference type="Proteomes" id="UP001597302">
    <property type="component" value="Unassembled WGS sequence"/>
</dbReference>
<accession>A0ABW4DZN6</accession>
<dbReference type="Pfam" id="PF01425">
    <property type="entry name" value="Amidase"/>
    <property type="match status" value="1"/>
</dbReference>
<protein>
    <submittedName>
        <fullName evidence="2">Amidase</fullName>
    </submittedName>
</protein>
<name>A0ABW4DZN6_9RHOB</name>
<keyword evidence="3" id="KW-1185">Reference proteome</keyword>
<evidence type="ECO:0000313" key="2">
    <source>
        <dbReference type="EMBL" id="MFD1482278.1"/>
    </source>
</evidence>
<organism evidence="2 3">
    <name type="scientific">Paracoccus nototheniae</name>
    <dbReference type="NCBI Taxonomy" id="2489002"/>
    <lineage>
        <taxon>Bacteria</taxon>
        <taxon>Pseudomonadati</taxon>
        <taxon>Pseudomonadota</taxon>
        <taxon>Alphaproteobacteria</taxon>
        <taxon>Rhodobacterales</taxon>
        <taxon>Paracoccaceae</taxon>
        <taxon>Paracoccus</taxon>
    </lineage>
</organism>
<dbReference type="PANTHER" id="PTHR11895:SF151">
    <property type="entry name" value="GLUTAMYL-TRNA(GLN) AMIDOTRANSFERASE SUBUNIT A"/>
    <property type="match status" value="1"/>
</dbReference>
<dbReference type="SUPFAM" id="SSF75304">
    <property type="entry name" value="Amidase signature (AS) enzymes"/>
    <property type="match status" value="1"/>
</dbReference>
<evidence type="ECO:0000259" key="1">
    <source>
        <dbReference type="Pfam" id="PF01425"/>
    </source>
</evidence>
<dbReference type="EMBL" id="JBHTOQ010000028">
    <property type="protein sequence ID" value="MFD1482278.1"/>
    <property type="molecule type" value="Genomic_DNA"/>
</dbReference>
<evidence type="ECO:0000313" key="3">
    <source>
        <dbReference type="Proteomes" id="UP001597302"/>
    </source>
</evidence>
<comment type="caution">
    <text evidence="2">The sequence shown here is derived from an EMBL/GenBank/DDBJ whole genome shotgun (WGS) entry which is preliminary data.</text>
</comment>